<dbReference type="Proteomes" id="UP000177740">
    <property type="component" value="Unassembled WGS sequence"/>
</dbReference>
<evidence type="ECO:0008006" key="4">
    <source>
        <dbReference type="Google" id="ProtNLM"/>
    </source>
</evidence>
<feature type="transmembrane region" description="Helical" evidence="1">
    <location>
        <begin position="96"/>
        <end position="121"/>
    </location>
</feature>
<dbReference type="AlphaFoldDB" id="A0A1G2EPJ0"/>
<evidence type="ECO:0000313" key="3">
    <source>
        <dbReference type="Proteomes" id="UP000177740"/>
    </source>
</evidence>
<dbReference type="EMBL" id="MHMM01000004">
    <property type="protein sequence ID" value="OGZ27713.1"/>
    <property type="molecule type" value="Genomic_DNA"/>
</dbReference>
<dbReference type="Pfam" id="PF06695">
    <property type="entry name" value="Sm_multidrug_ex"/>
    <property type="match status" value="1"/>
</dbReference>
<dbReference type="PANTHER" id="PTHR36007">
    <property type="entry name" value="TRANSPORT PROTEIN-RELATED"/>
    <property type="match status" value="1"/>
</dbReference>
<proteinExistence type="predicted"/>
<dbReference type="InterPro" id="IPR009577">
    <property type="entry name" value="Sm_multidrug_ex"/>
</dbReference>
<dbReference type="PANTHER" id="PTHR36007:SF2">
    <property type="entry name" value="TRANSPORT PROTEIN-RELATED"/>
    <property type="match status" value="1"/>
</dbReference>
<name>A0A1G2EPJ0_9BACT</name>
<evidence type="ECO:0000313" key="2">
    <source>
        <dbReference type="EMBL" id="OGZ27713.1"/>
    </source>
</evidence>
<keyword evidence="1" id="KW-0472">Membrane</keyword>
<feature type="transmembrane region" description="Helical" evidence="1">
    <location>
        <begin position="35"/>
        <end position="55"/>
    </location>
</feature>
<gene>
    <name evidence="2" type="ORF">A2365_03660</name>
</gene>
<sequence length="152" mass="16746">MDSILKVFFLAMVPVGELRLSLPTAITIYNLDWQTAFFISFLGNIVPVVLILLFLGPASKYLSGRSAIMKKGFDWVFERTRKKSGSKIERAGEATLVGFVAIPLPFTGAWTGAIAAFLFNIPFKRAFPLISLGVFISGIIVLFLTTLGLWII</sequence>
<protein>
    <recommendedName>
        <fullName evidence="4">Ligand-binding protein SH3</fullName>
    </recommendedName>
</protein>
<accession>A0A1G2EPJ0</accession>
<keyword evidence="1" id="KW-1133">Transmembrane helix</keyword>
<evidence type="ECO:0000256" key="1">
    <source>
        <dbReference type="SAM" id="Phobius"/>
    </source>
</evidence>
<feature type="transmembrane region" description="Helical" evidence="1">
    <location>
        <begin position="127"/>
        <end position="151"/>
    </location>
</feature>
<keyword evidence="1" id="KW-0812">Transmembrane</keyword>
<reference evidence="2 3" key="1">
    <citation type="journal article" date="2016" name="Nat. Commun.">
        <title>Thousands of microbial genomes shed light on interconnected biogeochemical processes in an aquifer system.</title>
        <authorList>
            <person name="Anantharaman K."/>
            <person name="Brown C.T."/>
            <person name="Hug L.A."/>
            <person name="Sharon I."/>
            <person name="Castelle C.J."/>
            <person name="Probst A.J."/>
            <person name="Thomas B.C."/>
            <person name="Singh A."/>
            <person name="Wilkins M.J."/>
            <person name="Karaoz U."/>
            <person name="Brodie E.L."/>
            <person name="Williams K.H."/>
            <person name="Hubbard S.S."/>
            <person name="Banfield J.F."/>
        </authorList>
    </citation>
    <scope>NUCLEOTIDE SEQUENCE [LARGE SCALE GENOMIC DNA]</scope>
</reference>
<dbReference type="STRING" id="1801677.A2365_03660"/>
<feature type="transmembrane region" description="Helical" evidence="1">
    <location>
        <begin position="7"/>
        <end position="29"/>
    </location>
</feature>
<comment type="caution">
    <text evidence="2">The sequence shown here is derived from an EMBL/GenBank/DDBJ whole genome shotgun (WGS) entry which is preliminary data.</text>
</comment>
<organism evidence="2 3">
    <name type="scientific">Candidatus Nealsonbacteria bacterium RIFOXYB1_FULL_40_15</name>
    <dbReference type="NCBI Taxonomy" id="1801677"/>
    <lineage>
        <taxon>Bacteria</taxon>
        <taxon>Candidatus Nealsoniibacteriota</taxon>
    </lineage>
</organism>